<reference evidence="1" key="1">
    <citation type="submission" date="2020-07" db="EMBL/GenBank/DDBJ databases">
        <authorList>
            <person name="Nazaruddin N."/>
        </authorList>
    </citation>
    <scope>NUCLEOTIDE SEQUENCE</scope>
</reference>
<protein>
    <submittedName>
        <fullName evidence="1">Uncharacterized protein</fullName>
    </submittedName>
</protein>
<evidence type="ECO:0000313" key="2">
    <source>
        <dbReference type="Proteomes" id="UP000752696"/>
    </source>
</evidence>
<name>A0A6V7GZG9_9HYME</name>
<dbReference type="OrthoDB" id="6498116at2759"/>
<sequence>TIFSQCVPVCAAINFFKSPIVSSGLHLTLTFFPRRSLHVISNIFSLKISKNITLMC</sequence>
<accession>A0A6V7GZG9</accession>
<dbReference type="Proteomes" id="UP000752696">
    <property type="component" value="Unassembled WGS sequence"/>
</dbReference>
<proteinExistence type="predicted"/>
<gene>
    <name evidence="1" type="ORF">MHI_LOCUS169843</name>
</gene>
<keyword evidence="2" id="KW-1185">Reference proteome</keyword>
<organism evidence="1 2">
    <name type="scientific">Heterotrigona itama</name>
    <dbReference type="NCBI Taxonomy" id="395501"/>
    <lineage>
        <taxon>Eukaryota</taxon>
        <taxon>Metazoa</taxon>
        <taxon>Ecdysozoa</taxon>
        <taxon>Arthropoda</taxon>
        <taxon>Hexapoda</taxon>
        <taxon>Insecta</taxon>
        <taxon>Pterygota</taxon>
        <taxon>Neoptera</taxon>
        <taxon>Endopterygota</taxon>
        <taxon>Hymenoptera</taxon>
        <taxon>Apocrita</taxon>
        <taxon>Aculeata</taxon>
        <taxon>Apoidea</taxon>
        <taxon>Anthophila</taxon>
        <taxon>Apidae</taxon>
        <taxon>Heterotrigona</taxon>
    </lineage>
</organism>
<evidence type="ECO:0000313" key="1">
    <source>
        <dbReference type="EMBL" id="CAD1469947.1"/>
    </source>
</evidence>
<comment type="caution">
    <text evidence="1">The sequence shown here is derived from an EMBL/GenBank/DDBJ whole genome shotgun (WGS) entry which is preliminary data.</text>
</comment>
<dbReference type="AlphaFoldDB" id="A0A6V7GZG9"/>
<dbReference type="EMBL" id="CAJDYZ010003221">
    <property type="protein sequence ID" value="CAD1469947.1"/>
    <property type="molecule type" value="Genomic_DNA"/>
</dbReference>
<feature type="non-terminal residue" evidence="1">
    <location>
        <position position="1"/>
    </location>
</feature>